<evidence type="ECO:0000313" key="4">
    <source>
        <dbReference type="Proteomes" id="UP000887566"/>
    </source>
</evidence>
<evidence type="ECO:0000256" key="3">
    <source>
        <dbReference type="SAM" id="MobiDB-lite"/>
    </source>
</evidence>
<name>A0A914W9P3_9BILA</name>
<dbReference type="SUPFAM" id="SSF56349">
    <property type="entry name" value="DNA breaking-rejoining enzymes"/>
    <property type="match status" value="1"/>
</dbReference>
<reference evidence="5" key="1">
    <citation type="submission" date="2022-11" db="UniProtKB">
        <authorList>
            <consortium name="WormBaseParasite"/>
        </authorList>
    </citation>
    <scope>IDENTIFICATION</scope>
</reference>
<evidence type="ECO:0000256" key="2">
    <source>
        <dbReference type="ARBA" id="ARBA00023172"/>
    </source>
</evidence>
<keyword evidence="4" id="KW-1185">Reference proteome</keyword>
<dbReference type="GO" id="GO:0006310">
    <property type="term" value="P:DNA recombination"/>
    <property type="evidence" value="ECO:0007669"/>
    <property type="project" value="UniProtKB-KW"/>
</dbReference>
<evidence type="ECO:0000313" key="5">
    <source>
        <dbReference type="WBParaSite" id="PSAMB.scaffold3498size18038.g22146.t1"/>
    </source>
</evidence>
<evidence type="ECO:0000256" key="1">
    <source>
        <dbReference type="ARBA" id="ARBA00023125"/>
    </source>
</evidence>
<dbReference type="AlphaFoldDB" id="A0A914W9P3"/>
<feature type="compositionally biased region" description="Basic and acidic residues" evidence="3">
    <location>
        <begin position="368"/>
        <end position="389"/>
    </location>
</feature>
<feature type="region of interest" description="Disordered" evidence="3">
    <location>
        <begin position="366"/>
        <end position="389"/>
    </location>
</feature>
<keyword evidence="1" id="KW-0238">DNA-binding</keyword>
<dbReference type="WBParaSite" id="PSAMB.scaffold3498size18038.g22146.t1">
    <property type="protein sequence ID" value="PSAMB.scaffold3498size18038.g22146.t1"/>
    <property type="gene ID" value="PSAMB.scaffold3498size18038.g22146"/>
</dbReference>
<organism evidence="4 5">
    <name type="scientific">Plectus sambesii</name>
    <dbReference type="NCBI Taxonomy" id="2011161"/>
    <lineage>
        <taxon>Eukaryota</taxon>
        <taxon>Metazoa</taxon>
        <taxon>Ecdysozoa</taxon>
        <taxon>Nematoda</taxon>
        <taxon>Chromadorea</taxon>
        <taxon>Plectida</taxon>
        <taxon>Plectina</taxon>
        <taxon>Plectoidea</taxon>
        <taxon>Plectidae</taxon>
        <taxon>Plectus</taxon>
    </lineage>
</organism>
<dbReference type="SUPFAM" id="SSF47823">
    <property type="entry name" value="lambda integrase-like, N-terminal domain"/>
    <property type="match status" value="1"/>
</dbReference>
<dbReference type="PANTHER" id="PTHR35617:SF3">
    <property type="entry name" value="CORE-BINDING (CB) DOMAIN-CONTAINING PROTEIN"/>
    <property type="match status" value="1"/>
</dbReference>
<dbReference type="Proteomes" id="UP000887566">
    <property type="component" value="Unplaced"/>
</dbReference>
<dbReference type="InterPro" id="IPR011010">
    <property type="entry name" value="DNA_brk_join_enz"/>
</dbReference>
<keyword evidence="2" id="KW-0233">DNA recombination</keyword>
<accession>A0A914W9P3</accession>
<dbReference type="GO" id="GO:0003677">
    <property type="term" value="F:DNA binding"/>
    <property type="evidence" value="ECO:0007669"/>
    <property type="project" value="UniProtKB-KW"/>
</dbReference>
<sequence>MQVWWPSLLQLAVERPFLLPQSTLLLRSQTGGSPPPDQQQNVVPVSMADIGRYWESQGFLQDAAMAILSSWASGTRKQYDSALKKWHCWCVQQCVDTLSPSIKDVANFLIAQQRAGLQYNSIAVIKLVVCTVLDSLNEQALFTGDSRITRVMKGLFRMAPPLPKHLATWDVTNVLNALKTWGHSETLRDKLLSLKLTMLLALCSPKWLSEVANLWLSCMRTFDDRVVFTLPGMNKNRGSRPPHEAIYTQHPETLLCPVHTLSDYIARTSGWRGTTDKLLLSYVGRHQAIGPASVTRWICTMLSMSGVDTRFTAHSMRSAATSKAARAGLSAAQIMAAANWSPGSTTFARFYLKPIRQGFSAAVLTSENAEKTGEETRRSAATDGRDRSLHAVEEAKAKDTAADGDDLSEEFCSLLAFLPVF</sequence>
<dbReference type="InterPro" id="IPR010998">
    <property type="entry name" value="Integrase_recombinase_N"/>
</dbReference>
<dbReference type="GO" id="GO:0015074">
    <property type="term" value="P:DNA integration"/>
    <property type="evidence" value="ECO:0007669"/>
    <property type="project" value="InterPro"/>
</dbReference>
<proteinExistence type="predicted"/>
<protein>
    <submittedName>
        <fullName evidence="5">Tyr recombinase domain-containing protein</fullName>
    </submittedName>
</protein>
<dbReference type="InterPro" id="IPR013762">
    <property type="entry name" value="Integrase-like_cat_sf"/>
</dbReference>
<dbReference type="Gene3D" id="1.10.150.130">
    <property type="match status" value="1"/>
</dbReference>
<dbReference type="PANTHER" id="PTHR35617">
    <property type="entry name" value="PHAGE_INTEGRASE DOMAIN-CONTAINING PROTEIN"/>
    <property type="match status" value="1"/>
</dbReference>
<dbReference type="Gene3D" id="1.10.443.10">
    <property type="entry name" value="Intergrase catalytic core"/>
    <property type="match status" value="1"/>
</dbReference>